<accession>I3SS80</accession>
<dbReference type="InterPro" id="IPR029057">
    <property type="entry name" value="PRTase-like"/>
</dbReference>
<dbReference type="GO" id="GO:0006164">
    <property type="term" value="P:purine nucleotide biosynthetic process"/>
    <property type="evidence" value="ECO:0007669"/>
    <property type="project" value="TreeGrafter"/>
</dbReference>
<dbReference type="GO" id="GO:0006015">
    <property type="term" value="P:5-phosphoribose 1-diphosphate biosynthetic process"/>
    <property type="evidence" value="ECO:0007669"/>
    <property type="project" value="TreeGrafter"/>
</dbReference>
<dbReference type="InterPro" id="IPR005946">
    <property type="entry name" value="Rib-P_diPkinase"/>
</dbReference>
<evidence type="ECO:0000313" key="5">
    <source>
        <dbReference type="EMBL" id="AFK43122.1"/>
    </source>
</evidence>
<evidence type="ECO:0000256" key="3">
    <source>
        <dbReference type="ARBA" id="ARBA00049535"/>
    </source>
</evidence>
<dbReference type="AlphaFoldDB" id="I3SS80"/>
<evidence type="ECO:0000256" key="1">
    <source>
        <dbReference type="ARBA" id="ARBA00006478"/>
    </source>
</evidence>
<dbReference type="SMART" id="SM01400">
    <property type="entry name" value="Pribosyltran_N"/>
    <property type="match status" value="1"/>
</dbReference>
<evidence type="ECO:0000259" key="4">
    <source>
        <dbReference type="Pfam" id="PF13793"/>
    </source>
</evidence>
<dbReference type="GO" id="GO:0005737">
    <property type="term" value="C:cytoplasm"/>
    <property type="evidence" value="ECO:0007669"/>
    <property type="project" value="TreeGrafter"/>
</dbReference>
<organism evidence="5">
    <name type="scientific">Lotus japonicus</name>
    <name type="common">Lotus corniculatus var. japonicus</name>
    <dbReference type="NCBI Taxonomy" id="34305"/>
    <lineage>
        <taxon>Eukaryota</taxon>
        <taxon>Viridiplantae</taxon>
        <taxon>Streptophyta</taxon>
        <taxon>Embryophyta</taxon>
        <taxon>Tracheophyta</taxon>
        <taxon>Spermatophyta</taxon>
        <taxon>Magnoliopsida</taxon>
        <taxon>eudicotyledons</taxon>
        <taxon>Gunneridae</taxon>
        <taxon>Pentapetalae</taxon>
        <taxon>rosids</taxon>
        <taxon>fabids</taxon>
        <taxon>Fabales</taxon>
        <taxon>Fabaceae</taxon>
        <taxon>Papilionoideae</taxon>
        <taxon>50 kb inversion clade</taxon>
        <taxon>NPAAA clade</taxon>
        <taxon>Hologalegina</taxon>
        <taxon>robinioid clade</taxon>
        <taxon>Loteae</taxon>
        <taxon>Lotus</taxon>
    </lineage>
</organism>
<feature type="domain" description="Ribose-phosphate pyrophosphokinase N-terminal" evidence="4">
    <location>
        <begin position="16"/>
        <end position="129"/>
    </location>
</feature>
<dbReference type="SUPFAM" id="SSF53271">
    <property type="entry name" value="PRTase-like"/>
    <property type="match status" value="1"/>
</dbReference>
<dbReference type="GO" id="GO:0000287">
    <property type="term" value="F:magnesium ion binding"/>
    <property type="evidence" value="ECO:0007669"/>
    <property type="project" value="InterPro"/>
</dbReference>
<sequence length="177" mass="19462">MASSAVAKSPKKSVNLFYSLDSQDLALKVAAHSTDITLQNIRWRSFADGFPNLFINNAEELRGEHVAFLASFSSPAQVFEQLSVIYALPRLFVASFTLVLPFFPTGSFERMEEEGDVATAFTLARMLSNIPVSRGGPTSLVIYDIHALQVCVFNALKGSTMTAYVVCNSRSIWITVK</sequence>
<dbReference type="GO" id="GO:0004749">
    <property type="term" value="F:ribose phosphate diphosphokinase activity"/>
    <property type="evidence" value="ECO:0007669"/>
    <property type="project" value="UniProtKB-EC"/>
</dbReference>
<comment type="catalytic activity">
    <reaction evidence="3">
        <text>D-ribose 5-phosphate + ATP = 5-phospho-alpha-D-ribose 1-diphosphate + AMP + H(+)</text>
        <dbReference type="Rhea" id="RHEA:15609"/>
        <dbReference type="ChEBI" id="CHEBI:15378"/>
        <dbReference type="ChEBI" id="CHEBI:30616"/>
        <dbReference type="ChEBI" id="CHEBI:58017"/>
        <dbReference type="ChEBI" id="CHEBI:78346"/>
        <dbReference type="ChEBI" id="CHEBI:456215"/>
        <dbReference type="EC" id="2.7.6.1"/>
    </reaction>
</comment>
<dbReference type="PANTHER" id="PTHR10210:SF34">
    <property type="entry name" value="RIBOSE-PHOSPHATE PYROPHOSPHOKINASE 4"/>
    <property type="match status" value="1"/>
</dbReference>
<dbReference type="Gene3D" id="3.40.50.2020">
    <property type="match status" value="1"/>
</dbReference>
<protein>
    <recommendedName>
        <fullName evidence="4">Ribose-phosphate pyrophosphokinase N-terminal domain-containing protein</fullName>
    </recommendedName>
</protein>
<dbReference type="EMBL" id="BT143328">
    <property type="protein sequence ID" value="AFK43122.1"/>
    <property type="molecule type" value="mRNA"/>
</dbReference>
<comment type="similarity">
    <text evidence="1">Belongs to the ribose-phosphate pyrophosphokinase family.</text>
</comment>
<keyword evidence="2" id="KW-0545">Nucleotide biosynthesis</keyword>
<dbReference type="Pfam" id="PF13793">
    <property type="entry name" value="Pribosyltran_N"/>
    <property type="match status" value="1"/>
</dbReference>
<dbReference type="InterPro" id="IPR029099">
    <property type="entry name" value="Pribosyltran_N"/>
</dbReference>
<evidence type="ECO:0000256" key="2">
    <source>
        <dbReference type="ARBA" id="ARBA00022727"/>
    </source>
</evidence>
<proteinExistence type="evidence at transcript level"/>
<name>I3SS80_LOTJA</name>
<reference evidence="5" key="1">
    <citation type="submission" date="2012-05" db="EMBL/GenBank/DDBJ databases">
        <authorList>
            <person name="Krishnakumar V."/>
            <person name="Cheung F."/>
            <person name="Xiao Y."/>
            <person name="Chan A."/>
            <person name="Moskal W.A."/>
            <person name="Town C.D."/>
        </authorList>
    </citation>
    <scope>NUCLEOTIDE SEQUENCE</scope>
</reference>
<dbReference type="PANTHER" id="PTHR10210">
    <property type="entry name" value="RIBOSE-PHOSPHATE DIPHOSPHOKINASE FAMILY MEMBER"/>
    <property type="match status" value="1"/>
</dbReference>
<dbReference type="GO" id="GO:0002189">
    <property type="term" value="C:ribose phosphate diphosphokinase complex"/>
    <property type="evidence" value="ECO:0007669"/>
    <property type="project" value="TreeGrafter"/>
</dbReference>